<dbReference type="Pfam" id="PF00156">
    <property type="entry name" value="Pribosyltran"/>
    <property type="match status" value="1"/>
</dbReference>
<dbReference type="CDD" id="cd06223">
    <property type="entry name" value="PRTases_typeI"/>
    <property type="match status" value="1"/>
</dbReference>
<evidence type="ECO:0000256" key="2">
    <source>
        <dbReference type="ARBA" id="ARBA00022679"/>
    </source>
</evidence>
<evidence type="ECO:0000259" key="3">
    <source>
        <dbReference type="Pfam" id="PF00156"/>
    </source>
</evidence>
<accession>A0A7S0TA36</accession>
<proteinExistence type="predicted"/>
<sequence>MTGTSNGEGGLAKQDPAYKATKAPIDGKVYFSYADIHDTVSKLVPKIQEFNPSVIIAIGGGGFIPARMLRTELKIPILAVSLELYDDSTNTARATVKKIQWFDEHSEVGSKVRDQKVLIVDEVDDTRTTLQYCVEEVIKTNGPSEVAVAVVHNKMKPKKGILPEGVIYLAGANVENHWNCYPWDAAAYGNTVFEHEALAKKCS</sequence>
<organism evidence="4">
    <name type="scientific">Pseudo-nitzschia delicatissima</name>
    <dbReference type="NCBI Taxonomy" id="44447"/>
    <lineage>
        <taxon>Eukaryota</taxon>
        <taxon>Sar</taxon>
        <taxon>Stramenopiles</taxon>
        <taxon>Ochrophyta</taxon>
        <taxon>Bacillariophyta</taxon>
        <taxon>Bacillariophyceae</taxon>
        <taxon>Bacillariophycidae</taxon>
        <taxon>Bacillariales</taxon>
        <taxon>Bacillariaceae</taxon>
        <taxon>Pseudo-nitzschia</taxon>
    </lineage>
</organism>
<dbReference type="EMBL" id="HBFG01002302">
    <property type="protein sequence ID" value="CAD8730253.1"/>
    <property type="molecule type" value="Transcribed_RNA"/>
</dbReference>
<feature type="domain" description="Phosphoribosyltransferase" evidence="3">
    <location>
        <begin position="46"/>
        <end position="159"/>
    </location>
</feature>
<dbReference type="SUPFAM" id="SSF53271">
    <property type="entry name" value="PRTase-like"/>
    <property type="match status" value="1"/>
</dbReference>
<gene>
    <name evidence="4" type="ORF">PDEL0327_LOCUS1746</name>
</gene>
<dbReference type="InterPro" id="IPR000836">
    <property type="entry name" value="PRTase_dom"/>
</dbReference>
<dbReference type="GO" id="GO:0016757">
    <property type="term" value="F:glycosyltransferase activity"/>
    <property type="evidence" value="ECO:0007669"/>
    <property type="project" value="UniProtKB-KW"/>
</dbReference>
<dbReference type="PANTHER" id="PTHR43363:SF1">
    <property type="entry name" value="HYPOXANTHINE-GUANINE PHOSPHORIBOSYLTRANSFERASE"/>
    <property type="match status" value="1"/>
</dbReference>
<evidence type="ECO:0000256" key="1">
    <source>
        <dbReference type="ARBA" id="ARBA00022676"/>
    </source>
</evidence>
<keyword evidence="2" id="KW-0808">Transferase</keyword>
<protein>
    <recommendedName>
        <fullName evidence="3">Phosphoribosyltransferase domain-containing protein</fullName>
    </recommendedName>
</protein>
<dbReference type="InterPro" id="IPR029057">
    <property type="entry name" value="PRTase-like"/>
</dbReference>
<dbReference type="Gene3D" id="3.40.50.2020">
    <property type="match status" value="1"/>
</dbReference>
<name>A0A7S0TA36_9STRA</name>
<keyword evidence="1" id="KW-0328">Glycosyltransferase</keyword>
<evidence type="ECO:0000313" key="4">
    <source>
        <dbReference type="EMBL" id="CAD8730253.1"/>
    </source>
</evidence>
<dbReference type="PANTHER" id="PTHR43363">
    <property type="entry name" value="HYPOXANTHINE PHOSPHORIBOSYLTRANSFERASE"/>
    <property type="match status" value="1"/>
</dbReference>
<dbReference type="AlphaFoldDB" id="A0A7S0TA36"/>
<reference evidence="4" key="1">
    <citation type="submission" date="2021-01" db="EMBL/GenBank/DDBJ databases">
        <authorList>
            <person name="Corre E."/>
            <person name="Pelletier E."/>
            <person name="Niang G."/>
            <person name="Scheremetjew M."/>
            <person name="Finn R."/>
            <person name="Kale V."/>
            <person name="Holt S."/>
            <person name="Cochrane G."/>
            <person name="Meng A."/>
            <person name="Brown T."/>
            <person name="Cohen L."/>
        </authorList>
    </citation>
    <scope>NUCLEOTIDE SEQUENCE</scope>
    <source>
        <strain evidence="4">B596</strain>
    </source>
</reference>